<comment type="caution">
    <text evidence="2">The sequence shown here is derived from an EMBL/GenBank/DDBJ whole genome shotgun (WGS) entry which is preliminary data.</text>
</comment>
<dbReference type="InterPro" id="IPR058492">
    <property type="entry name" value="DUF8179"/>
</dbReference>
<proteinExistence type="inferred from homology"/>
<feature type="domain" description="Putative peptidyl-prolyl cis-trans isomerase" evidence="1">
    <location>
        <begin position="392"/>
        <end position="513"/>
    </location>
</feature>
<dbReference type="EMBL" id="VSSQ01000088">
    <property type="protein sequence ID" value="MPL75452.1"/>
    <property type="molecule type" value="Genomic_DNA"/>
</dbReference>
<organism evidence="2">
    <name type="scientific">bioreactor metagenome</name>
    <dbReference type="NCBI Taxonomy" id="1076179"/>
    <lineage>
        <taxon>unclassified sequences</taxon>
        <taxon>metagenomes</taxon>
        <taxon>ecological metagenomes</taxon>
    </lineage>
</organism>
<protein>
    <recommendedName>
        <fullName evidence="1">Putative peptidyl-prolyl cis-trans isomerase domain-containing protein</fullName>
    </recommendedName>
</protein>
<dbReference type="HAMAP" id="MF_01089">
    <property type="entry name" value="UPF0288"/>
    <property type="match status" value="1"/>
</dbReference>
<dbReference type="Pfam" id="PF26548">
    <property type="entry name" value="DUF8179"/>
    <property type="match status" value="1"/>
</dbReference>
<evidence type="ECO:0000313" key="2">
    <source>
        <dbReference type="EMBL" id="MPL75452.1"/>
    </source>
</evidence>
<dbReference type="PIRSF" id="PIRSF005852">
    <property type="entry name" value="UCP005852"/>
    <property type="match status" value="1"/>
</dbReference>
<accession>A0A644U9G5</accession>
<evidence type="ECO:0000259" key="1">
    <source>
        <dbReference type="Pfam" id="PF26548"/>
    </source>
</evidence>
<gene>
    <name evidence="2" type="ORF">SDC9_21276</name>
</gene>
<sequence length="523" mass="58002">MLVKINGENVDLPVGSTIKEAIDFSNAPYDDGSIICLIKGKKEFEKNINKYKLKTPKGSIIIEMDDKEEAKTLVEVWKNQYKDFQQCSVRWTSSNEVAIGPITTELEPTMDENRYKDGDVILSLSGFSNESTHIILAKEDHSAVYGVPNHNKGIFARIVGGKRTLRLLNSDDNLISIEPLIERSSVTDSASVSDLNTILEEGNQLFTYVLLKPNENSPESAEHLFSLIESGNFTVDYESNSFVGFYSLQGLGKPPEDLTMRKRGTVTIRNTGKGIGKVFVYREDRVKSPNHTNVASVEKGMELFDIASYNDKITIKSEPGRIMTLSMTQKESEDYLKSIGIKHERIGVIDDNALIVEQTPNLSIDILKEGNVKTKGINKEDLALIKVYDGGDEAPRTSWYFKKVTGLIEKPIGILKVHFAFPGMKISIFEGDAKEAKGLVPENIPNSCIEAGRIGVTNMSKKNVGLIGVRFESNDEFGPTAEPFNATNIVGKITTNLKNLEDLKEGDSLYIKRIEDGSSINND</sequence>
<dbReference type="InterPro" id="IPR016466">
    <property type="entry name" value="Methan_mark_3"/>
</dbReference>
<name>A0A644U9G5_9ZZZZ</name>
<reference evidence="2" key="1">
    <citation type="submission" date="2019-08" db="EMBL/GenBank/DDBJ databases">
        <authorList>
            <person name="Kucharzyk K."/>
            <person name="Murdoch R.W."/>
            <person name="Higgins S."/>
            <person name="Loffler F."/>
        </authorList>
    </citation>
    <scope>NUCLEOTIDE SEQUENCE</scope>
</reference>
<dbReference type="NCBIfam" id="TIGR03268">
    <property type="entry name" value="methan_mark_3"/>
    <property type="match status" value="1"/>
</dbReference>
<dbReference type="AlphaFoldDB" id="A0A644U9G5"/>